<gene>
    <name evidence="7" type="ORF">C9I84_026</name>
</gene>
<dbReference type="GO" id="GO:0003743">
    <property type="term" value="F:translation initiation factor activity"/>
    <property type="evidence" value="ECO:0007669"/>
    <property type="project" value="UniProtKB-KW"/>
</dbReference>
<reference evidence="7 8" key="1">
    <citation type="submission" date="2018-03" db="EMBL/GenBank/DDBJ databases">
        <title>A parallel universe: an anciently diverged bacterial symbiosis in a Hawaiian planthopper (Hemiptera: Cixiidae) reveals rearranged nutritional responsibilities.</title>
        <authorList>
            <person name="Bennett G."/>
            <person name="Mao M."/>
        </authorList>
    </citation>
    <scope>NUCLEOTIDE SEQUENCE [LARGE SCALE GENOMIC DNA]</scope>
    <source>
        <strain evidence="7 8">OLIH</strain>
    </source>
</reference>
<evidence type="ECO:0000256" key="5">
    <source>
        <dbReference type="ARBA" id="ARBA00023134"/>
    </source>
</evidence>
<protein>
    <submittedName>
        <fullName evidence="7">Translation initiation factor 2</fullName>
    </submittedName>
</protein>
<dbReference type="PANTHER" id="PTHR43381">
    <property type="entry name" value="TRANSLATION INITIATION FACTOR IF-2-RELATED"/>
    <property type="match status" value="1"/>
</dbReference>
<dbReference type="InterPro" id="IPR000795">
    <property type="entry name" value="T_Tr_GTP-bd_dom"/>
</dbReference>
<dbReference type="KEGG" id="vfg:C9I84_026"/>
<dbReference type="InterPro" id="IPR005225">
    <property type="entry name" value="Small_GTP-bd"/>
</dbReference>
<dbReference type="InterPro" id="IPR009000">
    <property type="entry name" value="Transl_B-barrel_sf"/>
</dbReference>
<dbReference type="NCBIfam" id="TIGR00231">
    <property type="entry name" value="small_GTP"/>
    <property type="match status" value="1"/>
</dbReference>
<evidence type="ECO:0000256" key="1">
    <source>
        <dbReference type="ARBA" id="ARBA00007733"/>
    </source>
</evidence>
<dbReference type="InterPro" id="IPR015760">
    <property type="entry name" value="TIF_IF2"/>
</dbReference>
<dbReference type="Gene3D" id="2.40.30.10">
    <property type="entry name" value="Translation factors"/>
    <property type="match status" value="1"/>
</dbReference>
<evidence type="ECO:0000256" key="4">
    <source>
        <dbReference type="ARBA" id="ARBA00022917"/>
    </source>
</evidence>
<name>A0A346E0C8_9PROT</name>
<evidence type="ECO:0000256" key="3">
    <source>
        <dbReference type="ARBA" id="ARBA00022741"/>
    </source>
</evidence>
<keyword evidence="5" id="KW-0342">GTP-binding</keyword>
<keyword evidence="3" id="KW-0547">Nucleotide-binding</keyword>
<dbReference type="Gene3D" id="3.40.50.300">
    <property type="entry name" value="P-loop containing nucleotide triphosphate hydrolases"/>
    <property type="match status" value="1"/>
</dbReference>
<proteinExistence type="inferred from homology"/>
<dbReference type="AlphaFoldDB" id="A0A346E0C8"/>
<keyword evidence="4" id="KW-0648">Protein biosynthesis</keyword>
<keyword evidence="2 7" id="KW-0396">Initiation factor</keyword>
<evidence type="ECO:0000313" key="7">
    <source>
        <dbReference type="EMBL" id="AXN02433.1"/>
    </source>
</evidence>
<dbReference type="PANTHER" id="PTHR43381:SF5">
    <property type="entry name" value="TR-TYPE G DOMAIN-CONTAINING PROTEIN"/>
    <property type="match status" value="1"/>
</dbReference>
<dbReference type="EMBL" id="CP028360">
    <property type="protein sequence ID" value="AXN02433.1"/>
    <property type="molecule type" value="Genomic_DNA"/>
</dbReference>
<feature type="domain" description="Tr-type G" evidence="6">
    <location>
        <begin position="17"/>
        <end position="175"/>
    </location>
</feature>
<dbReference type="GO" id="GO:0005525">
    <property type="term" value="F:GTP binding"/>
    <property type="evidence" value="ECO:0007669"/>
    <property type="project" value="UniProtKB-KW"/>
</dbReference>
<evidence type="ECO:0000259" key="6">
    <source>
        <dbReference type="Pfam" id="PF00009"/>
    </source>
</evidence>
<organism evidence="7 8">
    <name type="scientific">Candidatus Vidania fulgoroideorum</name>
    <dbReference type="NCBI Taxonomy" id="881286"/>
    <lineage>
        <taxon>Bacteria</taxon>
        <taxon>Pseudomonadati</taxon>
        <taxon>Pseudomonadota</taxon>
        <taxon>Betaproteobacteria</taxon>
        <taxon>Candidatus Vidania</taxon>
    </lineage>
</organism>
<evidence type="ECO:0000256" key="2">
    <source>
        <dbReference type="ARBA" id="ARBA00022540"/>
    </source>
</evidence>
<dbReference type="GO" id="GO:0003924">
    <property type="term" value="F:GTPase activity"/>
    <property type="evidence" value="ECO:0007669"/>
    <property type="project" value="InterPro"/>
</dbReference>
<evidence type="ECO:0000313" key="8">
    <source>
        <dbReference type="Proteomes" id="UP000257084"/>
    </source>
</evidence>
<keyword evidence="8" id="KW-1185">Reference proteome</keyword>
<dbReference type="Pfam" id="PF00009">
    <property type="entry name" value="GTP_EFTU"/>
    <property type="match status" value="1"/>
</dbReference>
<dbReference type="SUPFAM" id="SSF50447">
    <property type="entry name" value="Translation proteins"/>
    <property type="match status" value="1"/>
</dbReference>
<dbReference type="InterPro" id="IPR027417">
    <property type="entry name" value="P-loop_NTPase"/>
</dbReference>
<sequence length="454" mass="53262">MISKNFIKTMVNSGAILGVFGDVDNGKTTLLSKIFNKKFYEREGITQKTRILELNYKENFFIFIDTPGHCSFSTTINNIINISDIYIIVIDILVGISKNLILILKNILKKKKNSIFLINKIDKVNSIEKKIMIEKIKKDILNIGFFLEEYGGEDLLIDISAKKKIGIEILLENIFLLSSILEESKKDFGFVLKIRSSKYMKFSNLLILKKGFLNVKDYIYFKNKKIKVTNIKRNGLFLNRISNYLVFEFLSDFLDVGEKFYLKKIKTKKKDKVSVFFKKNTYFKSFIFKTDCFSKYYAFKKIILEFENRINFLILNVGKLFFSDIKLAESLKQEIIFFSEKKCFNKFVLYFSNIYQIYSFLKKTYKKSNLLSQAKVIKIFKKNEKYFCGCKVLIGVFKNNNKVEILSKKKILYSKILSLMVKKNQKDYVNIGEYCGVFLENYKPIIGDLISIYE</sequence>
<dbReference type="Proteomes" id="UP000257084">
    <property type="component" value="Chromosome"/>
</dbReference>
<dbReference type="SUPFAM" id="SSF52540">
    <property type="entry name" value="P-loop containing nucleoside triphosphate hydrolases"/>
    <property type="match status" value="1"/>
</dbReference>
<dbReference type="GO" id="GO:0005737">
    <property type="term" value="C:cytoplasm"/>
    <property type="evidence" value="ECO:0007669"/>
    <property type="project" value="TreeGrafter"/>
</dbReference>
<comment type="similarity">
    <text evidence="1">Belongs to the TRAFAC class translation factor GTPase superfamily. Classic translation factor GTPase family. IF-2 subfamily.</text>
</comment>
<accession>A0A346E0C8</accession>